<protein>
    <submittedName>
        <fullName evidence="1">Uncharacterized protein</fullName>
    </submittedName>
</protein>
<organism evidence="1 2">
    <name type="scientific">Pseudomonas phage Zuri</name>
    <dbReference type="NCBI Taxonomy" id="2604899"/>
    <lineage>
        <taxon>Viruses</taxon>
        <taxon>Duplodnaviria</taxon>
        <taxon>Heunggongvirae</taxon>
        <taxon>Uroviricota</taxon>
        <taxon>Caudoviricetes</taxon>
        <taxon>Schitoviridae</taxon>
        <taxon>Zurivirus</taxon>
        <taxon>Zurivirus zuri</taxon>
    </lineage>
</organism>
<evidence type="ECO:0000313" key="2">
    <source>
        <dbReference type="Proteomes" id="UP000322075"/>
    </source>
</evidence>
<dbReference type="EMBL" id="MK863032">
    <property type="protein sequence ID" value="QEM41147.1"/>
    <property type="molecule type" value="Genomic_DNA"/>
</dbReference>
<dbReference type="Proteomes" id="UP000322075">
    <property type="component" value="Segment"/>
</dbReference>
<accession>A0A5C1K704</accession>
<proteinExistence type="predicted"/>
<evidence type="ECO:0000313" key="1">
    <source>
        <dbReference type="EMBL" id="QEM41147.1"/>
    </source>
</evidence>
<keyword evidence="2" id="KW-1185">Reference proteome</keyword>
<gene>
    <name evidence="1" type="ORF">Zuri_50</name>
</gene>
<sequence length="81" mass="8642">MDYAGVVAAFLMASSCDNIDGCKEIVVAPFHGPAGSELCQLTAQNFNQVNAYKRVTGNDRPIIFVCKPPAQVATKGPRTNL</sequence>
<reference evidence="1" key="1">
    <citation type="submission" date="2019-04" db="EMBL/GenBank/DDBJ databases">
        <authorList>
            <person name="Assadpour T."/>
            <person name="Ahmed J."/>
            <person name="Anderson S."/>
            <person name="Espinosa K."/>
            <person name="Gadsden T."/>
            <person name="Graham A."/>
            <person name="Hajjar W."/>
            <person name="Howard T."/>
            <person name="Lacafta O."/>
            <person name="Matney K."/>
            <person name="Matsen K."/>
            <person name="Osu J."/>
            <person name="Rupe E."/>
            <person name="Sang H."/>
            <person name="Wadi S."/>
            <person name="McNeal J."/>
            <person name="Temple L."/>
        </authorList>
    </citation>
    <scope>NUCLEOTIDE SEQUENCE [LARGE SCALE GENOMIC DNA]</scope>
</reference>
<name>A0A5C1K704_9CAUD</name>